<gene>
    <name evidence="2" type="ORF">FHX47_002160</name>
</gene>
<reference evidence="2 3" key="1">
    <citation type="submission" date="2020-08" db="EMBL/GenBank/DDBJ databases">
        <title>Sequencing the genomes of 1000 actinobacteria strains.</title>
        <authorList>
            <person name="Klenk H.-P."/>
        </authorList>
    </citation>
    <scope>NUCLEOTIDE SEQUENCE [LARGE SCALE GENOMIC DNA]</scope>
    <source>
        <strain evidence="2 3">DSM 28238</strain>
    </source>
</reference>
<comment type="caution">
    <text evidence="2">The sequence shown here is derived from an EMBL/GenBank/DDBJ whole genome shotgun (WGS) entry which is preliminary data.</text>
</comment>
<dbReference type="SUPFAM" id="SSF52980">
    <property type="entry name" value="Restriction endonuclease-like"/>
    <property type="match status" value="1"/>
</dbReference>
<evidence type="ECO:0000313" key="2">
    <source>
        <dbReference type="EMBL" id="MBB3668518.1"/>
    </source>
</evidence>
<dbReference type="InterPro" id="IPR025420">
    <property type="entry name" value="DUF4143"/>
</dbReference>
<dbReference type="PANTHER" id="PTHR43566:SF2">
    <property type="entry name" value="DUF4143 DOMAIN-CONTAINING PROTEIN"/>
    <property type="match status" value="1"/>
</dbReference>
<dbReference type="PANTHER" id="PTHR43566">
    <property type="entry name" value="CONSERVED PROTEIN"/>
    <property type="match status" value="1"/>
</dbReference>
<evidence type="ECO:0000259" key="1">
    <source>
        <dbReference type="Pfam" id="PF13635"/>
    </source>
</evidence>
<dbReference type="RefSeq" id="WP_183358905.1">
    <property type="nucleotide sequence ID" value="NZ_JACIBT010000027.1"/>
</dbReference>
<dbReference type="Proteomes" id="UP000547528">
    <property type="component" value="Unassembled WGS sequence"/>
</dbReference>
<protein>
    <submittedName>
        <fullName evidence="2">Putative AAA+ superfamily ATPase</fullName>
    </submittedName>
</protein>
<accession>A0A7W5TVM5</accession>
<organism evidence="2 3">
    <name type="scientific">Garicola koreensis</name>
    <dbReference type="NCBI Taxonomy" id="1262554"/>
    <lineage>
        <taxon>Bacteria</taxon>
        <taxon>Bacillati</taxon>
        <taxon>Actinomycetota</taxon>
        <taxon>Actinomycetes</taxon>
        <taxon>Micrococcales</taxon>
        <taxon>Micrococcaceae</taxon>
        <taxon>Garicola</taxon>
    </lineage>
</organism>
<feature type="domain" description="DUF4143" evidence="1">
    <location>
        <begin position="40"/>
        <end position="190"/>
    </location>
</feature>
<dbReference type="InterPro" id="IPR011335">
    <property type="entry name" value="Restrct_endonuc-II-like"/>
</dbReference>
<keyword evidence="3" id="KW-1185">Reference proteome</keyword>
<dbReference type="Pfam" id="PF13635">
    <property type="entry name" value="DUF4143"/>
    <property type="match status" value="1"/>
</dbReference>
<name>A0A7W5TVM5_9MICC</name>
<evidence type="ECO:0000313" key="3">
    <source>
        <dbReference type="Proteomes" id="UP000547528"/>
    </source>
</evidence>
<proteinExistence type="predicted"/>
<feature type="non-terminal residue" evidence="2">
    <location>
        <position position="1"/>
    </location>
</feature>
<dbReference type="EMBL" id="JACIBT010000027">
    <property type="protein sequence ID" value="MBB3668518.1"/>
    <property type="molecule type" value="Genomic_DNA"/>
</dbReference>
<dbReference type="AlphaFoldDB" id="A0A7W5TVM5"/>
<sequence>YGGLPRTRLRKSGPEHLHEQAGEAIDAILTDEVLPDERFDAGNARRVLDYVLRHPAAELKVTMIGREVGLDPRTVDRYLDVLVRRFLFVELRNLRPPAKKTPRTSAKGFPADLAFAALANDVTDVGQQPDTVRGGLFEAFVMQQLRAHSGWSRTRTSLWHWRHVQHGRSHEVDLVLEDRSGGLVGIEVKSTSSVRTDAFKGLRAMKEHYGSRFRRGFVVTSNAAATPLSEDLWTIPADTLRTRAAWT</sequence>